<evidence type="ECO:0000256" key="1">
    <source>
        <dbReference type="SAM" id="SignalP"/>
    </source>
</evidence>
<accession>A0A2P2MA45</accession>
<evidence type="ECO:0000313" key="2">
    <source>
        <dbReference type="EMBL" id="MBX27083.1"/>
    </source>
</evidence>
<sequence>MLLLLLLLRVIFRCDVLYLWTIQPVQSGAGQNVRIRPHLHGLPSRRRNREILGTRQPQRPTNEVELSFCPFYPETGPIKQIERLRDQRRRRVVKRRGRRLRIVLNVLGRIAALQFPHPVVLGHGAVPLAMVEESR</sequence>
<feature type="chain" id="PRO_5015118984" evidence="1">
    <location>
        <begin position="31"/>
        <end position="135"/>
    </location>
</feature>
<keyword evidence="2" id="KW-0418">Kinase</keyword>
<name>A0A2P2MA45_RHIMU</name>
<dbReference type="AlphaFoldDB" id="A0A2P2MA45"/>
<protein>
    <submittedName>
        <fullName evidence="2">Mitogen-activated protein kinase kinase kinase 1</fullName>
    </submittedName>
</protein>
<keyword evidence="1" id="KW-0732">Signal</keyword>
<organism evidence="2">
    <name type="scientific">Rhizophora mucronata</name>
    <name type="common">Asiatic mangrove</name>
    <dbReference type="NCBI Taxonomy" id="61149"/>
    <lineage>
        <taxon>Eukaryota</taxon>
        <taxon>Viridiplantae</taxon>
        <taxon>Streptophyta</taxon>
        <taxon>Embryophyta</taxon>
        <taxon>Tracheophyta</taxon>
        <taxon>Spermatophyta</taxon>
        <taxon>Magnoliopsida</taxon>
        <taxon>eudicotyledons</taxon>
        <taxon>Gunneridae</taxon>
        <taxon>Pentapetalae</taxon>
        <taxon>rosids</taxon>
        <taxon>fabids</taxon>
        <taxon>Malpighiales</taxon>
        <taxon>Rhizophoraceae</taxon>
        <taxon>Rhizophora</taxon>
    </lineage>
</organism>
<reference evidence="2" key="1">
    <citation type="submission" date="2018-02" db="EMBL/GenBank/DDBJ databases">
        <title>Rhizophora mucronata_Transcriptome.</title>
        <authorList>
            <person name="Meera S.P."/>
            <person name="Sreeshan A."/>
            <person name="Augustine A."/>
        </authorList>
    </citation>
    <scope>NUCLEOTIDE SEQUENCE</scope>
    <source>
        <tissue evidence="2">Leaf</tissue>
    </source>
</reference>
<dbReference type="EMBL" id="GGEC01046599">
    <property type="protein sequence ID" value="MBX27083.1"/>
    <property type="molecule type" value="Transcribed_RNA"/>
</dbReference>
<keyword evidence="2" id="KW-0808">Transferase</keyword>
<proteinExistence type="predicted"/>
<feature type="signal peptide" evidence="1">
    <location>
        <begin position="1"/>
        <end position="30"/>
    </location>
</feature>
<dbReference type="GO" id="GO:0016301">
    <property type="term" value="F:kinase activity"/>
    <property type="evidence" value="ECO:0007669"/>
    <property type="project" value="UniProtKB-KW"/>
</dbReference>